<organism evidence="1 2">
    <name type="scientific">Clostridium perfringens</name>
    <dbReference type="NCBI Taxonomy" id="1502"/>
    <lineage>
        <taxon>Bacteria</taxon>
        <taxon>Bacillati</taxon>
        <taxon>Bacillota</taxon>
        <taxon>Clostridia</taxon>
        <taxon>Eubacteriales</taxon>
        <taxon>Clostridiaceae</taxon>
        <taxon>Clostridium</taxon>
    </lineage>
</organism>
<evidence type="ECO:0000313" key="2">
    <source>
        <dbReference type="Proteomes" id="UP000249986"/>
    </source>
</evidence>
<protein>
    <submittedName>
        <fullName evidence="1">Uncharacterized protein</fullName>
    </submittedName>
</protein>
<sequence length="125" mass="14499">MLEKAILKIKEEIEKSKDINTKAIGKYLLTQIETNEETIKAINENKKTLKECAAEVVKFARTRAINGCAILSDEEVYKKVREYFGINVIQDKMFQVEVEEIKEKHDIKNQESEVVFEASLEDFLK</sequence>
<dbReference type="InterPro" id="IPR025624">
    <property type="entry name" value="PcfK"/>
</dbReference>
<dbReference type="RefSeq" id="WP_111925970.1">
    <property type="nucleotide sequence ID" value="NZ_CP148633.1"/>
</dbReference>
<gene>
    <name evidence="1" type="ORF">NCTC10719_00405</name>
</gene>
<dbReference type="AlphaFoldDB" id="A0A2X2Y347"/>
<evidence type="ECO:0000313" key="1">
    <source>
        <dbReference type="EMBL" id="SQB57811.1"/>
    </source>
</evidence>
<dbReference type="EMBL" id="UAWG01000001">
    <property type="protein sequence ID" value="SQB57811.1"/>
    <property type="molecule type" value="Genomic_DNA"/>
</dbReference>
<accession>A0A2X2Y347</accession>
<dbReference type="Proteomes" id="UP000249986">
    <property type="component" value="Unassembled WGS sequence"/>
</dbReference>
<dbReference type="Pfam" id="PF14058">
    <property type="entry name" value="PcfK"/>
    <property type="match status" value="1"/>
</dbReference>
<name>A0A2X2Y347_CLOPF</name>
<proteinExistence type="predicted"/>
<reference evidence="1 2" key="1">
    <citation type="submission" date="2018-06" db="EMBL/GenBank/DDBJ databases">
        <authorList>
            <consortium name="Pathogen Informatics"/>
            <person name="Doyle S."/>
        </authorList>
    </citation>
    <scope>NUCLEOTIDE SEQUENCE [LARGE SCALE GENOMIC DNA]</scope>
    <source>
        <strain evidence="1 2">NCTC10719</strain>
    </source>
</reference>